<evidence type="ECO:0000313" key="4">
    <source>
        <dbReference type="Proteomes" id="UP001334248"/>
    </source>
</evidence>
<evidence type="ECO:0008006" key="5">
    <source>
        <dbReference type="Google" id="ProtNLM"/>
    </source>
</evidence>
<evidence type="ECO:0000313" key="3">
    <source>
        <dbReference type="EMBL" id="KAK5942044.1"/>
    </source>
</evidence>
<dbReference type="Proteomes" id="UP001334248">
    <property type="component" value="Unassembled WGS sequence"/>
</dbReference>
<feature type="domain" description="Heterokaryon incompatibility" evidence="1">
    <location>
        <begin position="7"/>
        <end position="101"/>
    </location>
</feature>
<reference evidence="3 4" key="1">
    <citation type="journal article" date="2023" name="Res Sq">
        <title>Genomic and morphological characterization of Knufia obscura isolated from the Mars 2020 spacecraft assembly facility.</title>
        <authorList>
            <person name="Chander A.M."/>
            <person name="Teixeira M.M."/>
            <person name="Singh N.K."/>
            <person name="Williams M.P."/>
            <person name="Parker C.W."/>
            <person name="Leo P."/>
            <person name="Stajich J.E."/>
            <person name="Torok T."/>
            <person name="Tighe S."/>
            <person name="Mason C.E."/>
            <person name="Venkateswaran K."/>
        </authorList>
    </citation>
    <scope>NUCLEOTIDE SEQUENCE [LARGE SCALE GENOMIC DNA]</scope>
    <source>
        <strain evidence="3 4">CCFEE 5817</strain>
    </source>
</reference>
<keyword evidence="4" id="KW-1185">Reference proteome</keyword>
<dbReference type="RefSeq" id="XP_064730134.1">
    <property type="nucleotide sequence ID" value="XM_064874412.1"/>
</dbReference>
<feature type="domain" description="DUF8212" evidence="2">
    <location>
        <begin position="206"/>
        <end position="231"/>
    </location>
</feature>
<name>A0ABR0RN65_9EURO</name>
<dbReference type="InterPro" id="IPR058525">
    <property type="entry name" value="DUF8212"/>
</dbReference>
<protein>
    <recommendedName>
        <fullName evidence="5">Heterokaryon incompatibility domain-containing protein</fullName>
    </recommendedName>
</protein>
<dbReference type="PANTHER" id="PTHR10622:SF12">
    <property type="entry name" value="HET DOMAIN-CONTAINING PROTEIN"/>
    <property type="match status" value="1"/>
</dbReference>
<dbReference type="Pfam" id="PF06985">
    <property type="entry name" value="HET"/>
    <property type="match status" value="1"/>
</dbReference>
<proteinExistence type="predicted"/>
<evidence type="ECO:0000259" key="1">
    <source>
        <dbReference type="Pfam" id="PF06985"/>
    </source>
</evidence>
<dbReference type="Pfam" id="PF26640">
    <property type="entry name" value="DUF8212"/>
    <property type="match status" value="1"/>
</dbReference>
<sequence length="523" mass="59801">MRDLPEYAILSHTWEDGEVTMTEMATTQDSSKRGWQKITQTCRLAEEIGIDWVWVDTCCIDKSSSAELTEAINSMYQWYRGAKVCYVYLTDLEATESLETAHSIATCRWWRRGWTLQELIAPTRLEFYGSDWNYLASRQDCLEVITERTGIPANILDGSAPLNSVCIAARMSWAAGRDTTRIEDEAYSLLGIFEVNMPLIYGEGTNAFRRLQEEIVKRNSDSTIFAFHRSNALFATSASSFVGMERFERFPHSFFDFSVTNRGLRISGEVPLRLCTVPLDSKTSLSTLIQFLGYTGEITAAWGMPLRKIGPKLFQRHPRLHSLVAFNNSEVRQSRLFHATDVYIIIDWDPTCASLFTAFRVHAIHVPPTDAFQLQDAVPENLWDPEDRLFLKPRPYKWDRYNMVLAMRFSCRVHARLVNLIVLCDARTYPPKGKLVLLTKEDDRIRELLFRDSYRQDSISWMNLDLHVPSARELSDTVCVPSGKTSSRISVSLRQPALEPGSAFHVVFDVVEEQEETHLSNGS</sequence>
<dbReference type="InterPro" id="IPR010730">
    <property type="entry name" value="HET"/>
</dbReference>
<dbReference type="PANTHER" id="PTHR10622">
    <property type="entry name" value="HET DOMAIN-CONTAINING PROTEIN"/>
    <property type="match status" value="1"/>
</dbReference>
<dbReference type="GeneID" id="89999446"/>
<evidence type="ECO:0000259" key="2">
    <source>
        <dbReference type="Pfam" id="PF26640"/>
    </source>
</evidence>
<comment type="caution">
    <text evidence="3">The sequence shown here is derived from an EMBL/GenBank/DDBJ whole genome shotgun (WGS) entry which is preliminary data.</text>
</comment>
<organism evidence="3 4">
    <name type="scientific">Knufia obscura</name>
    <dbReference type="NCBI Taxonomy" id="1635080"/>
    <lineage>
        <taxon>Eukaryota</taxon>
        <taxon>Fungi</taxon>
        <taxon>Dikarya</taxon>
        <taxon>Ascomycota</taxon>
        <taxon>Pezizomycotina</taxon>
        <taxon>Eurotiomycetes</taxon>
        <taxon>Chaetothyriomycetidae</taxon>
        <taxon>Chaetothyriales</taxon>
        <taxon>Trichomeriaceae</taxon>
        <taxon>Knufia</taxon>
    </lineage>
</organism>
<accession>A0ABR0RN65</accession>
<gene>
    <name evidence="3" type="ORF">PMZ80_005997</name>
</gene>
<dbReference type="EMBL" id="JAVHJV010000006">
    <property type="protein sequence ID" value="KAK5942044.1"/>
    <property type="molecule type" value="Genomic_DNA"/>
</dbReference>